<evidence type="ECO:0000313" key="3">
    <source>
        <dbReference type="Proteomes" id="UP001374893"/>
    </source>
</evidence>
<dbReference type="PANTHER" id="PTHR30273:SF2">
    <property type="entry name" value="PROTEIN FECR"/>
    <property type="match status" value="1"/>
</dbReference>
<evidence type="ECO:0000256" key="1">
    <source>
        <dbReference type="SAM" id="Phobius"/>
    </source>
</evidence>
<evidence type="ECO:0000313" key="2">
    <source>
        <dbReference type="EMBL" id="BCX47973.1"/>
    </source>
</evidence>
<keyword evidence="1" id="KW-1133">Transmembrane helix</keyword>
<reference evidence="2 3" key="1">
    <citation type="submission" date="2021-06" db="EMBL/GenBank/DDBJ databases">
        <title>Complete genome of Haloferula helveola possessing various polysaccharide degrading enzymes.</title>
        <authorList>
            <person name="Takami H."/>
            <person name="Huang C."/>
            <person name="Hamasaki K."/>
        </authorList>
    </citation>
    <scope>NUCLEOTIDE SEQUENCE [LARGE SCALE GENOMIC DNA]</scope>
    <source>
        <strain evidence="2 3">CN-1</strain>
    </source>
</reference>
<dbReference type="EMBL" id="AP024702">
    <property type="protein sequence ID" value="BCX47973.1"/>
    <property type="molecule type" value="Genomic_DNA"/>
</dbReference>
<accession>A0ABN6H322</accession>
<dbReference type="Proteomes" id="UP001374893">
    <property type="component" value="Chromosome"/>
</dbReference>
<keyword evidence="1" id="KW-0812">Transmembrane</keyword>
<protein>
    <submittedName>
        <fullName evidence="2">PEP-CTERM domain-containing protein</fullName>
    </submittedName>
</protein>
<keyword evidence="1" id="KW-0472">Membrane</keyword>
<dbReference type="RefSeq" id="WP_338690482.1">
    <property type="nucleotide sequence ID" value="NZ_AP024702.1"/>
</dbReference>
<organism evidence="2 3">
    <name type="scientific">Haloferula helveola</name>
    <dbReference type="NCBI Taxonomy" id="490095"/>
    <lineage>
        <taxon>Bacteria</taxon>
        <taxon>Pseudomonadati</taxon>
        <taxon>Verrucomicrobiota</taxon>
        <taxon>Verrucomicrobiia</taxon>
        <taxon>Verrucomicrobiales</taxon>
        <taxon>Verrucomicrobiaceae</taxon>
        <taxon>Haloferula</taxon>
    </lineage>
</organism>
<dbReference type="Gene3D" id="2.60.120.1440">
    <property type="match status" value="1"/>
</dbReference>
<feature type="transmembrane region" description="Helical" evidence="1">
    <location>
        <begin position="84"/>
        <end position="103"/>
    </location>
</feature>
<proteinExistence type="predicted"/>
<keyword evidence="3" id="KW-1185">Reference proteome</keyword>
<dbReference type="PANTHER" id="PTHR30273">
    <property type="entry name" value="PERIPLASMIC SIGNAL SENSOR AND SIGMA FACTOR ACTIVATOR FECR-RELATED"/>
    <property type="match status" value="1"/>
</dbReference>
<name>A0ABN6H322_9BACT</name>
<dbReference type="InterPro" id="IPR012373">
    <property type="entry name" value="Ferrdict_sens_TM"/>
</dbReference>
<gene>
    <name evidence="2" type="ORF">HAHE_18810</name>
</gene>
<sequence>MNRQEIEQRILSLLDGELSREEAAELEAVLRSDREALRTYVKLVDLHNTLETRFSIADSAGRAGQLRADRVMARQRRRNAKRSLLAAAAVLLGLVATMAIILAPSSPPQVAVFDTYPDSRYRLTYEGEGEPPEARKLAVGSRLVLSEGAFEGVFSSGVRLVAEAPCELKVMAANRVAVEQGSAWFRVPAQAKGFTAETPELVVVDLGTEFGVVSAAGAPDEVHVMAGSVEVAARSGEGAKEILKAGMARRVEADGQLTEIPHRSASFRKRIDRFAGAISRFSFANLPPETSRVRSFASFAEQSPSEDVDPFSMTSLLSNSGYTAGGYGSFYIRDIDGGTVGVDDPGDYLIFSKSGTPGSGMNVGNAGQSEPTHYIAFSVTPGSGHELTFSSLTFYTGVHAPNDRYHIELRTWDGESEARLGSVSHTSGASSNEPVAFKTIDFEDFTSRDPIEFRLYGYGVDSPQGSRESAGIRYDDITLTGSNVALSGADEGGR</sequence>